<keyword evidence="3" id="KW-1185">Reference proteome</keyword>
<organism evidence="2 3">
    <name type="scientific">Mycolicibacterium aubagnense</name>
    <dbReference type="NCBI Taxonomy" id="319707"/>
    <lineage>
        <taxon>Bacteria</taxon>
        <taxon>Bacillati</taxon>
        <taxon>Actinomycetota</taxon>
        <taxon>Actinomycetes</taxon>
        <taxon>Mycobacteriales</taxon>
        <taxon>Mycobacteriaceae</taxon>
        <taxon>Mycolicibacterium</taxon>
    </lineage>
</organism>
<evidence type="ECO:0000313" key="2">
    <source>
        <dbReference type="EMBL" id="BBX84242.1"/>
    </source>
</evidence>
<evidence type="ECO:0000256" key="1">
    <source>
        <dbReference type="SAM" id="MobiDB-lite"/>
    </source>
</evidence>
<feature type="region of interest" description="Disordered" evidence="1">
    <location>
        <begin position="48"/>
        <end position="80"/>
    </location>
</feature>
<protein>
    <submittedName>
        <fullName evidence="2">Uncharacterized protein</fullName>
    </submittedName>
</protein>
<dbReference type="Proteomes" id="UP000465609">
    <property type="component" value="Chromosome"/>
</dbReference>
<reference evidence="2 3" key="1">
    <citation type="journal article" date="2019" name="Emerg. Microbes Infect.">
        <title>Comprehensive subspecies identification of 175 nontuberculous mycobacteria species based on 7547 genomic profiles.</title>
        <authorList>
            <person name="Matsumoto Y."/>
            <person name="Kinjo T."/>
            <person name="Motooka D."/>
            <person name="Nabeya D."/>
            <person name="Jung N."/>
            <person name="Uechi K."/>
            <person name="Horii T."/>
            <person name="Iida T."/>
            <person name="Fujita J."/>
            <person name="Nakamura S."/>
        </authorList>
    </citation>
    <scope>NUCLEOTIDE SEQUENCE [LARGE SCALE GENOMIC DNA]</scope>
    <source>
        <strain evidence="2 3">JCM 15296</strain>
    </source>
</reference>
<name>A0ABN5YR67_9MYCO</name>
<dbReference type="EMBL" id="AP022577">
    <property type="protein sequence ID" value="BBX84242.1"/>
    <property type="molecule type" value="Genomic_DNA"/>
</dbReference>
<sequence length="173" mass="18856">MRGPGRKSADRTGDEVAVDGRIQPGHHGVDDRDRIAVVAVRALRAAGPTGAIPGRDMPKLPAGRTRGRTHATGPAEPVLTTTLEGPHRRAALGADRRRNLCAGLSQGDQQVTDRPRRRRASIGQHRWALGKKRCQAPRFRSPTRDAGDDGPGPLECEPIIDRRDQVRDEPDRV</sequence>
<proteinExistence type="predicted"/>
<feature type="region of interest" description="Disordered" evidence="1">
    <location>
        <begin position="101"/>
        <end position="173"/>
    </location>
</feature>
<accession>A0ABN5YR67</accession>
<feature type="compositionally biased region" description="Basic and acidic residues" evidence="1">
    <location>
        <begin position="159"/>
        <end position="173"/>
    </location>
</feature>
<gene>
    <name evidence="2" type="ORF">MAUB_21150</name>
</gene>
<evidence type="ECO:0000313" key="3">
    <source>
        <dbReference type="Proteomes" id="UP000465609"/>
    </source>
</evidence>
<feature type="region of interest" description="Disordered" evidence="1">
    <location>
        <begin position="1"/>
        <end position="30"/>
    </location>
</feature>